<accession>A0A7C9MLF2</accession>
<keyword evidence="5" id="KW-1185">Reference proteome</keyword>
<evidence type="ECO:0000313" key="4">
    <source>
        <dbReference type="EMBL" id="MXQ09195.1"/>
    </source>
</evidence>
<dbReference type="Gene3D" id="3.40.50.2300">
    <property type="match status" value="1"/>
</dbReference>
<feature type="modified residue" description="4-aspartylphosphate" evidence="2">
    <location>
        <position position="59"/>
    </location>
</feature>
<dbReference type="SUPFAM" id="SSF52172">
    <property type="entry name" value="CheY-like"/>
    <property type="match status" value="1"/>
</dbReference>
<dbReference type="InterPro" id="IPR001789">
    <property type="entry name" value="Sig_transdc_resp-reg_receiver"/>
</dbReference>
<dbReference type="AlphaFoldDB" id="A0A7C9MLF2"/>
<evidence type="ECO:0000256" key="1">
    <source>
        <dbReference type="ARBA" id="ARBA00022553"/>
    </source>
</evidence>
<dbReference type="Proteomes" id="UP000480350">
    <property type="component" value="Unassembled WGS sequence"/>
</dbReference>
<evidence type="ECO:0000259" key="3">
    <source>
        <dbReference type="PROSITE" id="PS50110"/>
    </source>
</evidence>
<organism evidence="4 5">
    <name type="scientific">Kangsaoukella pontilimi</name>
    <dbReference type="NCBI Taxonomy" id="2691042"/>
    <lineage>
        <taxon>Bacteria</taxon>
        <taxon>Pseudomonadati</taxon>
        <taxon>Pseudomonadota</taxon>
        <taxon>Alphaproteobacteria</taxon>
        <taxon>Rhodobacterales</taxon>
        <taxon>Paracoccaceae</taxon>
        <taxon>Kangsaoukella</taxon>
    </lineage>
</organism>
<dbReference type="Pfam" id="PF00072">
    <property type="entry name" value="Response_reg"/>
    <property type="match status" value="1"/>
</dbReference>
<reference evidence="4 5" key="1">
    <citation type="submission" date="2019-12" db="EMBL/GenBank/DDBJ databases">
        <authorList>
            <person name="Lee S.D."/>
        </authorList>
    </citation>
    <scope>NUCLEOTIDE SEQUENCE [LARGE SCALE GENOMIC DNA]</scope>
    <source>
        <strain evidence="4 5">GH1-50</strain>
    </source>
</reference>
<dbReference type="PANTHER" id="PTHR44591">
    <property type="entry name" value="STRESS RESPONSE REGULATOR PROTEIN 1"/>
    <property type="match status" value="1"/>
</dbReference>
<reference evidence="4 5" key="2">
    <citation type="submission" date="2020-03" db="EMBL/GenBank/DDBJ databases">
        <title>Kangsaoukella pontilimi gen. nov., sp. nov., a new member of the family Rhodobacteraceae isolated from a tidal mudflat.</title>
        <authorList>
            <person name="Kim I.S."/>
        </authorList>
    </citation>
    <scope>NUCLEOTIDE SEQUENCE [LARGE SCALE GENOMIC DNA]</scope>
    <source>
        <strain evidence="4 5">GH1-50</strain>
    </source>
</reference>
<dbReference type="CDD" id="cd00156">
    <property type="entry name" value="REC"/>
    <property type="match status" value="1"/>
</dbReference>
<keyword evidence="1 2" id="KW-0597">Phosphoprotein</keyword>
<protein>
    <submittedName>
        <fullName evidence="4">Response regulator</fullName>
    </submittedName>
</protein>
<dbReference type="PANTHER" id="PTHR44591:SF3">
    <property type="entry name" value="RESPONSE REGULATORY DOMAIN-CONTAINING PROTEIN"/>
    <property type="match status" value="1"/>
</dbReference>
<dbReference type="PROSITE" id="PS50110">
    <property type="entry name" value="RESPONSE_REGULATORY"/>
    <property type="match status" value="1"/>
</dbReference>
<name>A0A7C9MLF2_9RHOB</name>
<dbReference type="InterPro" id="IPR011006">
    <property type="entry name" value="CheY-like_superfamily"/>
</dbReference>
<feature type="domain" description="Response regulatory" evidence="3">
    <location>
        <begin position="6"/>
        <end position="124"/>
    </location>
</feature>
<dbReference type="GO" id="GO:0000160">
    <property type="term" value="P:phosphorelay signal transduction system"/>
    <property type="evidence" value="ECO:0007669"/>
    <property type="project" value="InterPro"/>
</dbReference>
<dbReference type="EMBL" id="WUPT01000002">
    <property type="protein sequence ID" value="MXQ09195.1"/>
    <property type="molecule type" value="Genomic_DNA"/>
</dbReference>
<dbReference type="RefSeq" id="WP_160765047.1">
    <property type="nucleotide sequence ID" value="NZ_WUPT01000002.1"/>
</dbReference>
<evidence type="ECO:0000256" key="2">
    <source>
        <dbReference type="PROSITE-ProRule" id="PRU00169"/>
    </source>
</evidence>
<evidence type="ECO:0000313" key="5">
    <source>
        <dbReference type="Proteomes" id="UP000480350"/>
    </source>
</evidence>
<comment type="caution">
    <text evidence="4">The sequence shown here is derived from an EMBL/GenBank/DDBJ whole genome shotgun (WGS) entry which is preliminary data.</text>
</comment>
<dbReference type="SMART" id="SM00448">
    <property type="entry name" value="REC"/>
    <property type="match status" value="1"/>
</dbReference>
<dbReference type="InterPro" id="IPR050595">
    <property type="entry name" value="Bact_response_regulator"/>
</dbReference>
<proteinExistence type="predicted"/>
<sequence>MTGARRILVVDDEPDMAELFRQQFRREIRKGVYEFRFAERGQEALDVLDGETPAVLLSDLNIPGMDGIELLERVKGLRPDLPVIMVTAYGDRGTTERVKGLGAETLVPKPVDFDLLKSTLSELVAAEGRR</sequence>
<gene>
    <name evidence="4" type="ORF">GQ651_15215</name>
</gene>